<reference evidence="1 2" key="1">
    <citation type="submission" date="2015-01" db="EMBL/GenBank/DDBJ databases">
        <title>Evolution of Trichinella species and genotypes.</title>
        <authorList>
            <person name="Korhonen P.K."/>
            <person name="Edoardo P."/>
            <person name="Giuseppe L.R."/>
            <person name="Gasser R.B."/>
        </authorList>
    </citation>
    <scope>NUCLEOTIDE SEQUENCE [LARGE SCALE GENOMIC DNA]</scope>
    <source>
        <strain evidence="1">ISS470</strain>
    </source>
</reference>
<gene>
    <name evidence="1" type="ORF">T4D_15125</name>
</gene>
<dbReference type="Proteomes" id="UP000054995">
    <property type="component" value="Unassembled WGS sequence"/>
</dbReference>
<dbReference type="AlphaFoldDB" id="A0A0V1FY55"/>
<organism evidence="1 2">
    <name type="scientific">Trichinella pseudospiralis</name>
    <name type="common">Parasitic roundworm</name>
    <dbReference type="NCBI Taxonomy" id="6337"/>
    <lineage>
        <taxon>Eukaryota</taxon>
        <taxon>Metazoa</taxon>
        <taxon>Ecdysozoa</taxon>
        <taxon>Nematoda</taxon>
        <taxon>Enoplea</taxon>
        <taxon>Dorylaimia</taxon>
        <taxon>Trichinellida</taxon>
        <taxon>Trichinellidae</taxon>
        <taxon>Trichinella</taxon>
    </lineage>
</organism>
<protein>
    <submittedName>
        <fullName evidence="1">Uncharacterized protein</fullName>
    </submittedName>
</protein>
<proteinExistence type="predicted"/>
<sequence length="64" mass="7527">MVEMNNSFRQVENLKKRGRLNFSPRVRSYYYYYSYSYSYSDIGAALSSVATSLPVYTLYTVLEL</sequence>
<dbReference type="EMBL" id="JYDT01000018">
    <property type="protein sequence ID" value="KRY90796.1"/>
    <property type="molecule type" value="Genomic_DNA"/>
</dbReference>
<name>A0A0V1FY55_TRIPS</name>
<evidence type="ECO:0000313" key="2">
    <source>
        <dbReference type="Proteomes" id="UP000054995"/>
    </source>
</evidence>
<comment type="caution">
    <text evidence="1">The sequence shown here is derived from an EMBL/GenBank/DDBJ whole genome shotgun (WGS) entry which is preliminary data.</text>
</comment>
<keyword evidence="2" id="KW-1185">Reference proteome</keyword>
<accession>A0A0V1FY55</accession>
<evidence type="ECO:0000313" key="1">
    <source>
        <dbReference type="EMBL" id="KRY90796.1"/>
    </source>
</evidence>